<keyword evidence="2" id="KW-0812">Transmembrane</keyword>
<dbReference type="EMBL" id="CP047045">
    <property type="protein sequence ID" value="QGZ95928.1"/>
    <property type="molecule type" value="Genomic_DNA"/>
</dbReference>
<dbReference type="AlphaFoldDB" id="A0A6I6MR53"/>
<protein>
    <submittedName>
        <fullName evidence="3">Uncharacterized protein</fullName>
    </submittedName>
</protein>
<name>A0A6I6MR53_9CAUL</name>
<evidence type="ECO:0000256" key="2">
    <source>
        <dbReference type="SAM" id="Phobius"/>
    </source>
</evidence>
<evidence type="ECO:0000313" key="3">
    <source>
        <dbReference type="EMBL" id="QGZ95928.1"/>
    </source>
</evidence>
<gene>
    <name evidence="3" type="ORF">DSM104635_02783</name>
</gene>
<accession>A0A6I6MR53</accession>
<keyword evidence="2" id="KW-0472">Membrane</keyword>
<proteinExistence type="predicted"/>
<sequence>MSDDKEFRAGAFSGLLAVILVVVLAVMAMTALNTTPRTQTAQIEHSDKTPTPGLDSR</sequence>
<keyword evidence="4" id="KW-1185">Reference proteome</keyword>
<evidence type="ECO:0000256" key="1">
    <source>
        <dbReference type="SAM" id="MobiDB-lite"/>
    </source>
</evidence>
<keyword evidence="2" id="KW-1133">Transmembrane helix</keyword>
<feature type="region of interest" description="Disordered" evidence="1">
    <location>
        <begin position="35"/>
        <end position="57"/>
    </location>
</feature>
<feature type="transmembrane region" description="Helical" evidence="2">
    <location>
        <begin position="12"/>
        <end position="32"/>
    </location>
</feature>
<dbReference type="RefSeq" id="WP_158766750.1">
    <property type="nucleotide sequence ID" value="NZ_CP047045.1"/>
</dbReference>
<dbReference type="KEGG" id="tsv:DSM104635_02783"/>
<reference evidence="4" key="1">
    <citation type="submission" date="2019-12" db="EMBL/GenBank/DDBJ databases">
        <title>Complete genome of Terracaulis silvestris 0127_4.</title>
        <authorList>
            <person name="Vieira S."/>
            <person name="Riedel T."/>
            <person name="Sproer C."/>
            <person name="Pascual J."/>
            <person name="Boedeker C."/>
            <person name="Overmann J."/>
        </authorList>
    </citation>
    <scope>NUCLEOTIDE SEQUENCE [LARGE SCALE GENOMIC DNA]</scope>
    <source>
        <strain evidence="4">0127_4</strain>
    </source>
</reference>
<dbReference type="Proteomes" id="UP000431269">
    <property type="component" value="Chromosome"/>
</dbReference>
<organism evidence="3 4">
    <name type="scientific">Terricaulis silvestris</name>
    <dbReference type="NCBI Taxonomy" id="2686094"/>
    <lineage>
        <taxon>Bacteria</taxon>
        <taxon>Pseudomonadati</taxon>
        <taxon>Pseudomonadota</taxon>
        <taxon>Alphaproteobacteria</taxon>
        <taxon>Caulobacterales</taxon>
        <taxon>Caulobacteraceae</taxon>
        <taxon>Terricaulis</taxon>
    </lineage>
</organism>
<evidence type="ECO:0000313" key="4">
    <source>
        <dbReference type="Proteomes" id="UP000431269"/>
    </source>
</evidence>